<name>A0A1C3KRS8_PLAOA</name>
<dbReference type="VEuPathDB" id="PlasmoDB:POWCR01_080034300"/>
<dbReference type="AlphaFoldDB" id="A0A1C3KRS8"/>
<dbReference type="VEuPathDB" id="PlasmoDB:PocGH01_08036000"/>
<protein>
    <submittedName>
        <fullName evidence="1">Uncharacterized protein</fullName>
    </submittedName>
</protein>
<reference evidence="1 2" key="1">
    <citation type="submission" date="2016-06" db="EMBL/GenBank/DDBJ databases">
        <authorList>
            <consortium name="Pathogen Informatics"/>
        </authorList>
    </citation>
    <scope>NUCLEOTIDE SEQUENCE [LARGE SCALE GENOMIC DNA]</scope>
    <source>
        <strain evidence="1">PowCR01</strain>
    </source>
</reference>
<evidence type="ECO:0000313" key="2">
    <source>
        <dbReference type="Proteomes" id="UP000243200"/>
    </source>
</evidence>
<sequence>MLSSCCPHVVPVLPKNIEKLPELSNFSEEEIKEMSDTCRQKLIPKYIFEKYEEYILKSPKDSKIISEGLSKEFSENNLENNKSANKPRLIIES</sequence>
<proteinExistence type="predicted"/>
<dbReference type="EMBL" id="LT594512">
    <property type="protein sequence ID" value="SBT76845.1"/>
    <property type="molecule type" value="Genomic_DNA"/>
</dbReference>
<evidence type="ECO:0000313" key="1">
    <source>
        <dbReference type="EMBL" id="SBT76845.1"/>
    </source>
</evidence>
<gene>
    <name evidence="1" type="primary">PowCR01_080034300</name>
    <name evidence="1" type="ORF">POWCR01_080034300</name>
</gene>
<dbReference type="Proteomes" id="UP000243200">
    <property type="component" value="Chromosome 8"/>
</dbReference>
<organism evidence="1 2">
    <name type="scientific">Plasmodium ovale</name>
    <name type="common">malaria parasite P. ovale</name>
    <dbReference type="NCBI Taxonomy" id="36330"/>
    <lineage>
        <taxon>Eukaryota</taxon>
        <taxon>Sar</taxon>
        <taxon>Alveolata</taxon>
        <taxon>Apicomplexa</taxon>
        <taxon>Aconoidasida</taxon>
        <taxon>Haemosporida</taxon>
        <taxon>Plasmodiidae</taxon>
        <taxon>Plasmodium</taxon>
        <taxon>Plasmodium (Plasmodium)</taxon>
    </lineage>
</organism>
<accession>A0A1C3KRS8</accession>